<evidence type="ECO:0000313" key="3">
    <source>
        <dbReference type="Proteomes" id="UP000467841"/>
    </source>
</evidence>
<evidence type="ECO:0000313" key="2">
    <source>
        <dbReference type="EMBL" id="CAA7049492.1"/>
    </source>
</evidence>
<feature type="region of interest" description="Disordered" evidence="1">
    <location>
        <begin position="46"/>
        <end position="118"/>
    </location>
</feature>
<accession>A0A6D2KCD0</accession>
<gene>
    <name evidence="2" type="ORF">MERR_LOCUS36727</name>
</gene>
<feature type="compositionally biased region" description="Basic and acidic residues" evidence="1">
    <location>
        <begin position="46"/>
        <end position="71"/>
    </location>
</feature>
<keyword evidence="3" id="KW-1185">Reference proteome</keyword>
<organism evidence="2 3">
    <name type="scientific">Microthlaspi erraticum</name>
    <dbReference type="NCBI Taxonomy" id="1685480"/>
    <lineage>
        <taxon>Eukaryota</taxon>
        <taxon>Viridiplantae</taxon>
        <taxon>Streptophyta</taxon>
        <taxon>Embryophyta</taxon>
        <taxon>Tracheophyta</taxon>
        <taxon>Spermatophyta</taxon>
        <taxon>Magnoliopsida</taxon>
        <taxon>eudicotyledons</taxon>
        <taxon>Gunneridae</taxon>
        <taxon>Pentapetalae</taxon>
        <taxon>rosids</taxon>
        <taxon>malvids</taxon>
        <taxon>Brassicales</taxon>
        <taxon>Brassicaceae</taxon>
        <taxon>Coluteocarpeae</taxon>
        <taxon>Microthlaspi</taxon>
    </lineage>
</organism>
<proteinExistence type="predicted"/>
<evidence type="ECO:0000256" key="1">
    <source>
        <dbReference type="SAM" id="MobiDB-lite"/>
    </source>
</evidence>
<feature type="compositionally biased region" description="Acidic residues" evidence="1">
    <location>
        <begin position="72"/>
        <end position="84"/>
    </location>
</feature>
<comment type="caution">
    <text evidence="2">The sequence shown here is derived from an EMBL/GenBank/DDBJ whole genome shotgun (WGS) entry which is preliminary data.</text>
</comment>
<reference evidence="2" key="1">
    <citation type="submission" date="2020-01" db="EMBL/GenBank/DDBJ databases">
        <authorList>
            <person name="Mishra B."/>
        </authorList>
    </citation>
    <scope>NUCLEOTIDE SEQUENCE [LARGE SCALE GENOMIC DNA]</scope>
</reference>
<sequence length="118" mass="12676">MRSSARPERLLGGAIQADAAERHRKTAVDEATATAEAKKVVEMAEMEEAARVAAEAERREETERQREGEEHDSGDETDSDEDEGAGPSSQARLEGIPDVIKMPSRTPPTGLTTMGGRG</sequence>
<name>A0A6D2KCD0_9BRAS</name>
<dbReference type="EMBL" id="CACVBM020001418">
    <property type="protein sequence ID" value="CAA7049492.1"/>
    <property type="molecule type" value="Genomic_DNA"/>
</dbReference>
<dbReference type="AlphaFoldDB" id="A0A6D2KCD0"/>
<dbReference type="Proteomes" id="UP000467841">
    <property type="component" value="Unassembled WGS sequence"/>
</dbReference>
<feature type="region of interest" description="Disordered" evidence="1">
    <location>
        <begin position="1"/>
        <end position="34"/>
    </location>
</feature>
<protein>
    <submittedName>
        <fullName evidence="2">Uncharacterized protein</fullName>
    </submittedName>
</protein>